<evidence type="ECO:0000313" key="1">
    <source>
        <dbReference type="EMBL" id="KAK6206273.1"/>
    </source>
</evidence>
<name>A0AAV9SSS1_9PEZI</name>
<evidence type="ECO:0000313" key="2">
    <source>
        <dbReference type="Proteomes" id="UP001327957"/>
    </source>
</evidence>
<comment type="caution">
    <text evidence="1">The sequence shown here is derived from an EMBL/GenBank/DDBJ whole genome shotgun (WGS) entry which is preliminary data.</text>
</comment>
<sequence length="119" mass="13277">MHIDEGTQWLMTINGGTHVGIRSVQVFHGYESNVRGNTACRDGFTCEEEEAVWYSGADVELPIGTGTESDDVFYRQFQQWGNRLFNDGYMSSRALELLLSGFQTLPNGDIDPAIPGRVQ</sequence>
<reference evidence="1 2" key="1">
    <citation type="submission" date="2023-04" db="EMBL/GenBank/DDBJ databases">
        <title>Colletotrichum tabacum stain YC1 causing leaf anthracnose on Nicotiana tabacum(L.) cv.</title>
        <authorList>
            <person name="Ji Z."/>
            <person name="Wang M."/>
            <person name="Zhang J."/>
            <person name="Wang N."/>
            <person name="Zhou Z."/>
        </authorList>
    </citation>
    <scope>NUCLEOTIDE SEQUENCE [LARGE SCALE GENOMIC DNA]</scope>
    <source>
        <strain evidence="1 2">YC1</strain>
    </source>
</reference>
<dbReference type="Proteomes" id="UP001327957">
    <property type="component" value="Unassembled WGS sequence"/>
</dbReference>
<organism evidence="1 2">
    <name type="scientific">Colletotrichum tabaci</name>
    <dbReference type="NCBI Taxonomy" id="1209068"/>
    <lineage>
        <taxon>Eukaryota</taxon>
        <taxon>Fungi</taxon>
        <taxon>Dikarya</taxon>
        <taxon>Ascomycota</taxon>
        <taxon>Pezizomycotina</taxon>
        <taxon>Sordariomycetes</taxon>
        <taxon>Hypocreomycetidae</taxon>
        <taxon>Glomerellales</taxon>
        <taxon>Glomerellaceae</taxon>
        <taxon>Colletotrichum</taxon>
        <taxon>Colletotrichum destructivum species complex</taxon>
    </lineage>
</organism>
<gene>
    <name evidence="1" type="ORF">QIS74_13692</name>
</gene>
<dbReference type="AlphaFoldDB" id="A0AAV9SSS1"/>
<proteinExistence type="predicted"/>
<dbReference type="EMBL" id="JASAOK010000056">
    <property type="protein sequence ID" value="KAK6206273.1"/>
    <property type="molecule type" value="Genomic_DNA"/>
</dbReference>
<keyword evidence="2" id="KW-1185">Reference proteome</keyword>
<protein>
    <submittedName>
        <fullName evidence="1">Glycosylhydrolase family 18-9</fullName>
    </submittedName>
</protein>
<accession>A0AAV9SSS1</accession>